<evidence type="ECO:0000256" key="1">
    <source>
        <dbReference type="PROSITE-ProRule" id="PRU00169"/>
    </source>
</evidence>
<proteinExistence type="predicted"/>
<dbReference type="PANTHER" id="PTHR43228:SF1">
    <property type="entry name" value="TWO-COMPONENT RESPONSE REGULATOR ARR22"/>
    <property type="match status" value="1"/>
</dbReference>
<dbReference type="GO" id="GO:0000160">
    <property type="term" value="P:phosphorelay signal transduction system"/>
    <property type="evidence" value="ECO:0007669"/>
    <property type="project" value="InterPro"/>
</dbReference>
<feature type="domain" description="Response regulatory" evidence="2">
    <location>
        <begin position="3"/>
        <end position="121"/>
    </location>
</feature>
<feature type="modified residue" description="4-aspartylphosphate" evidence="1">
    <location>
        <position position="52"/>
    </location>
</feature>
<organism evidence="3">
    <name type="scientific">Magnetococcus massalia (strain MO-1)</name>
    <dbReference type="NCBI Taxonomy" id="451514"/>
    <lineage>
        <taxon>Bacteria</taxon>
        <taxon>Pseudomonadati</taxon>
        <taxon>Pseudomonadota</taxon>
        <taxon>Magnetococcia</taxon>
        <taxon>Magnetococcales</taxon>
        <taxon>Magnetococcaceae</taxon>
        <taxon>Magnetococcus</taxon>
    </lineage>
</organism>
<dbReference type="InterPro" id="IPR001789">
    <property type="entry name" value="Sig_transdc_resp-reg_receiver"/>
</dbReference>
<dbReference type="Pfam" id="PF00072">
    <property type="entry name" value="Response_reg"/>
    <property type="match status" value="1"/>
</dbReference>
<reference evidence="3" key="1">
    <citation type="submission" date="2015-04" db="EMBL/GenBank/DDBJ databases">
        <authorList>
            <person name="Syromyatnikov M.Y."/>
            <person name="Popov V.N."/>
        </authorList>
    </citation>
    <scope>NUCLEOTIDE SEQUENCE</scope>
    <source>
        <strain evidence="3">MO-1</strain>
    </source>
</reference>
<dbReference type="PANTHER" id="PTHR43228">
    <property type="entry name" value="TWO-COMPONENT RESPONSE REGULATOR"/>
    <property type="match status" value="1"/>
</dbReference>
<name>A0A1S7LHU7_MAGMO</name>
<dbReference type="SMART" id="SM00448">
    <property type="entry name" value="REC"/>
    <property type="match status" value="1"/>
</dbReference>
<dbReference type="CDD" id="cd00156">
    <property type="entry name" value="REC"/>
    <property type="match status" value="1"/>
</dbReference>
<dbReference type="EMBL" id="LO017727">
    <property type="protein sequence ID" value="CRH05973.1"/>
    <property type="molecule type" value="Genomic_DNA"/>
</dbReference>
<evidence type="ECO:0000259" key="2">
    <source>
        <dbReference type="PROSITE" id="PS50110"/>
    </source>
</evidence>
<dbReference type="SUPFAM" id="SSF52172">
    <property type="entry name" value="CheY-like"/>
    <property type="match status" value="1"/>
</dbReference>
<dbReference type="AlphaFoldDB" id="A0A1S7LHU7"/>
<gene>
    <name evidence="3" type="ORF">MAGMO_1796</name>
</gene>
<accession>A0A1S7LHU7</accession>
<protein>
    <submittedName>
        <fullName evidence="3">Putative Response regulator receiver protein</fullName>
    </submittedName>
</protein>
<dbReference type="InterPro" id="IPR052048">
    <property type="entry name" value="ST_Response_Regulator"/>
</dbReference>
<dbReference type="Gene3D" id="3.40.50.2300">
    <property type="match status" value="1"/>
</dbReference>
<keyword evidence="1" id="KW-0597">Phosphoprotein</keyword>
<sequence>MAHILVIEDDELFGIYLEEILSEAGHTMILAKNGQEGLKRRQEGRFDLILTDIIMPEKDGIELLRDLRNMSPQPKIITMSGGGHGIFPGDVLPITKMLGADYTLTKPFTKNELLPVIDSLLAKS</sequence>
<dbReference type="InterPro" id="IPR011006">
    <property type="entry name" value="CheY-like_superfamily"/>
</dbReference>
<evidence type="ECO:0000313" key="3">
    <source>
        <dbReference type="EMBL" id="CRH05973.1"/>
    </source>
</evidence>
<dbReference type="PROSITE" id="PS50110">
    <property type="entry name" value="RESPONSE_REGULATORY"/>
    <property type="match status" value="1"/>
</dbReference>